<evidence type="ECO:0000313" key="2">
    <source>
        <dbReference type="Proteomes" id="UP000237105"/>
    </source>
</evidence>
<keyword evidence="2" id="KW-1185">Reference proteome</keyword>
<organism evidence="1 2">
    <name type="scientific">Parasponia andersonii</name>
    <name type="common">Sponia andersonii</name>
    <dbReference type="NCBI Taxonomy" id="3476"/>
    <lineage>
        <taxon>Eukaryota</taxon>
        <taxon>Viridiplantae</taxon>
        <taxon>Streptophyta</taxon>
        <taxon>Embryophyta</taxon>
        <taxon>Tracheophyta</taxon>
        <taxon>Spermatophyta</taxon>
        <taxon>Magnoliopsida</taxon>
        <taxon>eudicotyledons</taxon>
        <taxon>Gunneridae</taxon>
        <taxon>Pentapetalae</taxon>
        <taxon>rosids</taxon>
        <taxon>fabids</taxon>
        <taxon>Rosales</taxon>
        <taxon>Cannabaceae</taxon>
        <taxon>Parasponia</taxon>
    </lineage>
</organism>
<gene>
    <name evidence="1" type="ORF">PanWU01x14_368120</name>
</gene>
<evidence type="ECO:0000313" key="1">
    <source>
        <dbReference type="EMBL" id="PON31659.1"/>
    </source>
</evidence>
<sequence>MNKTLIADKMIGVRRGYRRGICLKLKRVASTSSITASLLRDSLVLDSELRDLFSQTQSYLAATH</sequence>
<protein>
    <submittedName>
        <fullName evidence="1">Uncharacterized protein</fullName>
    </submittedName>
</protein>
<name>A0A2P5A580_PARAD</name>
<dbReference type="Proteomes" id="UP000237105">
    <property type="component" value="Unassembled WGS sequence"/>
</dbReference>
<dbReference type="OrthoDB" id="10474434at2759"/>
<dbReference type="EMBL" id="JXTB01000962">
    <property type="protein sequence ID" value="PON31659.1"/>
    <property type="molecule type" value="Genomic_DNA"/>
</dbReference>
<comment type="caution">
    <text evidence="1">The sequence shown here is derived from an EMBL/GenBank/DDBJ whole genome shotgun (WGS) entry which is preliminary data.</text>
</comment>
<dbReference type="AlphaFoldDB" id="A0A2P5A580"/>
<reference evidence="2" key="1">
    <citation type="submission" date="2016-06" db="EMBL/GenBank/DDBJ databases">
        <title>Parallel loss of symbiosis genes in relatives of nitrogen-fixing non-legume Parasponia.</title>
        <authorList>
            <person name="Van Velzen R."/>
            <person name="Holmer R."/>
            <person name="Bu F."/>
            <person name="Rutten L."/>
            <person name="Van Zeijl A."/>
            <person name="Liu W."/>
            <person name="Santuari L."/>
            <person name="Cao Q."/>
            <person name="Sharma T."/>
            <person name="Shen D."/>
            <person name="Roswanjaya Y."/>
            <person name="Wardhani T."/>
            <person name="Kalhor M.S."/>
            <person name="Jansen J."/>
            <person name="Van den Hoogen J."/>
            <person name="Gungor B."/>
            <person name="Hartog M."/>
            <person name="Hontelez J."/>
            <person name="Verver J."/>
            <person name="Yang W.-C."/>
            <person name="Schijlen E."/>
            <person name="Repin R."/>
            <person name="Schilthuizen M."/>
            <person name="Schranz E."/>
            <person name="Heidstra R."/>
            <person name="Miyata K."/>
            <person name="Fedorova E."/>
            <person name="Kohlen W."/>
            <person name="Bisseling T."/>
            <person name="Smit S."/>
            <person name="Geurts R."/>
        </authorList>
    </citation>
    <scope>NUCLEOTIDE SEQUENCE [LARGE SCALE GENOMIC DNA]</scope>
    <source>
        <strain evidence="2">cv. WU1-14</strain>
    </source>
</reference>
<accession>A0A2P5A580</accession>
<proteinExistence type="predicted"/>